<evidence type="ECO:0008006" key="4">
    <source>
        <dbReference type="Google" id="ProtNLM"/>
    </source>
</evidence>
<dbReference type="AlphaFoldDB" id="A0A2G9UCI7"/>
<feature type="chain" id="PRO_5013950359" description="C-type lectin domain-containing protein" evidence="1">
    <location>
        <begin position="22"/>
        <end position="99"/>
    </location>
</feature>
<protein>
    <recommendedName>
        <fullName evidence="4">C-type lectin domain-containing protein</fullName>
    </recommendedName>
</protein>
<proteinExistence type="predicted"/>
<feature type="signal peptide" evidence="1">
    <location>
        <begin position="1"/>
        <end position="21"/>
    </location>
</feature>
<dbReference type="InterPro" id="IPR016187">
    <property type="entry name" value="CTDL_fold"/>
</dbReference>
<keyword evidence="1" id="KW-0732">Signal</keyword>
<organism evidence="2 3">
    <name type="scientific">Teladorsagia circumcincta</name>
    <name type="common">Brown stomach worm</name>
    <name type="synonym">Ostertagia circumcincta</name>
    <dbReference type="NCBI Taxonomy" id="45464"/>
    <lineage>
        <taxon>Eukaryota</taxon>
        <taxon>Metazoa</taxon>
        <taxon>Ecdysozoa</taxon>
        <taxon>Nematoda</taxon>
        <taxon>Chromadorea</taxon>
        <taxon>Rhabditida</taxon>
        <taxon>Rhabditina</taxon>
        <taxon>Rhabditomorpha</taxon>
        <taxon>Strongyloidea</taxon>
        <taxon>Trichostrongylidae</taxon>
        <taxon>Teladorsagia</taxon>
    </lineage>
</organism>
<dbReference type="InterPro" id="IPR016186">
    <property type="entry name" value="C-type_lectin-like/link_sf"/>
</dbReference>
<dbReference type="EMBL" id="KZ347765">
    <property type="protein sequence ID" value="PIO67180.1"/>
    <property type="molecule type" value="Genomic_DNA"/>
</dbReference>
<name>A0A2G9UCI7_TELCI</name>
<keyword evidence="3" id="KW-1185">Reference proteome</keyword>
<reference evidence="2 3" key="1">
    <citation type="submission" date="2015-09" db="EMBL/GenBank/DDBJ databases">
        <title>Draft genome of the parasitic nematode Teladorsagia circumcincta isolate WARC Sus (inbred).</title>
        <authorList>
            <person name="Mitreva M."/>
        </authorList>
    </citation>
    <scope>NUCLEOTIDE SEQUENCE [LARGE SCALE GENOMIC DNA]</scope>
    <source>
        <strain evidence="2 3">S</strain>
    </source>
</reference>
<dbReference type="CDD" id="cd00037">
    <property type="entry name" value="CLECT"/>
    <property type="match status" value="1"/>
</dbReference>
<accession>A0A2G9UCI7</accession>
<dbReference type="SUPFAM" id="SSF56436">
    <property type="entry name" value="C-type lectin-like"/>
    <property type="match status" value="1"/>
</dbReference>
<gene>
    <name evidence="2" type="ORF">TELCIR_11083</name>
</gene>
<evidence type="ECO:0000313" key="2">
    <source>
        <dbReference type="EMBL" id="PIO67180.1"/>
    </source>
</evidence>
<evidence type="ECO:0000313" key="3">
    <source>
        <dbReference type="Proteomes" id="UP000230423"/>
    </source>
</evidence>
<evidence type="ECO:0000256" key="1">
    <source>
        <dbReference type="SAM" id="SignalP"/>
    </source>
</evidence>
<dbReference type="Proteomes" id="UP000230423">
    <property type="component" value="Unassembled WGS sequence"/>
</dbReference>
<dbReference type="Gene3D" id="3.10.100.10">
    <property type="entry name" value="Mannose-Binding Protein A, subunit A"/>
    <property type="match status" value="1"/>
</dbReference>
<sequence>MLFFSVIRLFVGLSGVALTLSADIDEATIAKAKNGEWIPLPNDSEDMVKFVRTRVLGTEKYTYKQLQDFCEKEDSHLASFRSEEEENFVKGYNIASLIV</sequence>